<evidence type="ECO:0000313" key="2">
    <source>
        <dbReference type="EMBL" id="GBN89819.1"/>
    </source>
</evidence>
<name>A0A4Y2SNR2_ARAVE</name>
<comment type="caution">
    <text evidence="1">The sequence shown here is derived from an EMBL/GenBank/DDBJ whole genome shotgun (WGS) entry which is preliminary data.</text>
</comment>
<proteinExistence type="predicted"/>
<dbReference type="Proteomes" id="UP000499080">
    <property type="component" value="Unassembled WGS sequence"/>
</dbReference>
<accession>A0A4Y2SNR2</accession>
<evidence type="ECO:0000313" key="3">
    <source>
        <dbReference type="Proteomes" id="UP000499080"/>
    </source>
</evidence>
<reference evidence="1 3" key="1">
    <citation type="journal article" date="2019" name="Sci. Rep.">
        <title>Orb-weaving spider Araneus ventricosus genome elucidates the spidroin gene catalogue.</title>
        <authorList>
            <person name="Kono N."/>
            <person name="Nakamura H."/>
            <person name="Ohtoshi R."/>
            <person name="Moran D.A.P."/>
            <person name="Shinohara A."/>
            <person name="Yoshida Y."/>
            <person name="Fujiwara M."/>
            <person name="Mori M."/>
            <person name="Tomita M."/>
            <person name="Arakawa K."/>
        </authorList>
    </citation>
    <scope>NUCLEOTIDE SEQUENCE [LARGE SCALE GENOMIC DNA]</scope>
</reference>
<dbReference type="EMBL" id="BGPR01022993">
    <property type="protein sequence ID" value="GBN89817.1"/>
    <property type="molecule type" value="Genomic_DNA"/>
</dbReference>
<organism evidence="1 3">
    <name type="scientific">Araneus ventricosus</name>
    <name type="common">Orbweaver spider</name>
    <name type="synonym">Epeira ventricosa</name>
    <dbReference type="NCBI Taxonomy" id="182803"/>
    <lineage>
        <taxon>Eukaryota</taxon>
        <taxon>Metazoa</taxon>
        <taxon>Ecdysozoa</taxon>
        <taxon>Arthropoda</taxon>
        <taxon>Chelicerata</taxon>
        <taxon>Arachnida</taxon>
        <taxon>Araneae</taxon>
        <taxon>Araneomorphae</taxon>
        <taxon>Entelegynae</taxon>
        <taxon>Araneoidea</taxon>
        <taxon>Araneidae</taxon>
        <taxon>Araneus</taxon>
    </lineage>
</organism>
<protein>
    <submittedName>
        <fullName evidence="1">Uncharacterized protein</fullName>
    </submittedName>
</protein>
<evidence type="ECO:0000313" key="1">
    <source>
        <dbReference type="EMBL" id="GBN89817.1"/>
    </source>
</evidence>
<keyword evidence="3" id="KW-1185">Reference proteome</keyword>
<sequence>MAHRRHRRLIQFSYKHHLCFTYGPIFRTLIGAPMGSRRRLMLSSRQITHSFCDWECGFAARRRWNGSEKWNHLDVGRSVIVLLCLNNLKGAAFSYP</sequence>
<gene>
    <name evidence="1" type="ORF">AVEN_167000_1</name>
    <name evidence="2" type="ORF">AVEN_221643_1</name>
</gene>
<dbReference type="EMBL" id="BGPR01022994">
    <property type="protein sequence ID" value="GBN89819.1"/>
    <property type="molecule type" value="Genomic_DNA"/>
</dbReference>
<dbReference type="AlphaFoldDB" id="A0A4Y2SNR2"/>